<evidence type="ECO:0000256" key="5">
    <source>
        <dbReference type="ARBA" id="ARBA00022692"/>
    </source>
</evidence>
<dbReference type="EMBL" id="CP120733">
    <property type="protein sequence ID" value="WFD10337.1"/>
    <property type="molecule type" value="Genomic_DNA"/>
</dbReference>
<keyword evidence="3" id="KW-0050">Antiport</keyword>
<keyword evidence="12" id="KW-1185">Reference proteome</keyword>
<accession>A0ABY8EBN8</accession>
<keyword evidence="2" id="KW-0813">Transport</keyword>
<evidence type="ECO:0000313" key="12">
    <source>
        <dbReference type="Proteomes" id="UP001222800"/>
    </source>
</evidence>
<dbReference type="Proteomes" id="UP001222800">
    <property type="component" value="Chromosome"/>
</dbReference>
<feature type="transmembrane region" description="Helical" evidence="9">
    <location>
        <begin position="181"/>
        <end position="199"/>
    </location>
</feature>
<feature type="domain" description="Na+/H+ antiporter NhaC-like C-terminal" evidence="10">
    <location>
        <begin position="146"/>
        <end position="428"/>
    </location>
</feature>
<comment type="similarity">
    <text evidence="8">Belongs to the NhaC Na(+)/H(+) (TC 2.A.35) antiporter family.</text>
</comment>
<feature type="transmembrane region" description="Helical" evidence="9">
    <location>
        <begin position="20"/>
        <end position="39"/>
    </location>
</feature>
<keyword evidence="7 9" id="KW-0472">Membrane</keyword>
<sequence>MKNLLVPLILISLSVIMNKPVYIGISISALFVYINSISNKYNYKDLNKSIISSVLSAKRIIIILSLVGMLTSSWMVCGTIPYLIYLGLSVLKKYNFILFSFLIMSCISYILGTAVGSISTIGVVIITIGKAVGLDTSVLAGAIISGAFLGDRSSPISSALNLNIEMTNSNPYKLMRKMNKTLIPAFIVSGILYFILGKYNSISNYSNLDNILINLSNSFNLNILCLIPIAILFILILIRIDITKSLLASLCSSFLISFLIQHSSISTLIKISLLGFNESNSTSNIINGGGFLSMLPVVFTIISATAFTGLLDSTNSLNILINKLISSTTSKYDLLKKCSLLSILLNTLTCNQTVGIIIPCKFMKNIFLDHNLEKEDLARCLSDSGTITVALIPWNINSIVASTLLGVSSINFIPYAFLCYLIPITFILKSRKNNNIDILA</sequence>
<evidence type="ECO:0000256" key="6">
    <source>
        <dbReference type="ARBA" id="ARBA00022989"/>
    </source>
</evidence>
<keyword evidence="5 9" id="KW-0812">Transmembrane</keyword>
<dbReference type="PANTHER" id="PTHR33451:SF3">
    <property type="entry name" value="MALATE-2H(+)_NA(+)-LACTATE ANTIPORTER"/>
    <property type="match status" value="1"/>
</dbReference>
<evidence type="ECO:0000256" key="8">
    <source>
        <dbReference type="ARBA" id="ARBA00038435"/>
    </source>
</evidence>
<evidence type="ECO:0000256" key="3">
    <source>
        <dbReference type="ARBA" id="ARBA00022449"/>
    </source>
</evidence>
<evidence type="ECO:0000313" key="11">
    <source>
        <dbReference type="EMBL" id="WFD10337.1"/>
    </source>
</evidence>
<feature type="transmembrane region" description="Helical" evidence="9">
    <location>
        <begin position="219"/>
        <end position="238"/>
    </location>
</feature>
<keyword evidence="6 9" id="KW-1133">Transmembrane helix</keyword>
<feature type="transmembrane region" description="Helical" evidence="9">
    <location>
        <begin position="412"/>
        <end position="428"/>
    </location>
</feature>
<feature type="transmembrane region" description="Helical" evidence="9">
    <location>
        <begin position="96"/>
        <end position="126"/>
    </location>
</feature>
<dbReference type="Pfam" id="PF03553">
    <property type="entry name" value="Na_H_antiporter"/>
    <property type="match status" value="1"/>
</dbReference>
<dbReference type="PANTHER" id="PTHR33451">
    <property type="entry name" value="MALATE-2H(+)/NA(+)-LACTATE ANTIPORTER"/>
    <property type="match status" value="1"/>
</dbReference>
<dbReference type="InterPro" id="IPR018461">
    <property type="entry name" value="Na/H_Antiport_NhaC-like_C"/>
</dbReference>
<keyword evidence="4" id="KW-1003">Cell membrane</keyword>
<feature type="transmembrane region" description="Helical" evidence="9">
    <location>
        <begin position="285"/>
        <end position="311"/>
    </location>
</feature>
<protein>
    <submittedName>
        <fullName evidence="11">Na+/H+ antiporter NhaC family protein</fullName>
    </submittedName>
</protein>
<name>A0ABY8EBN8_9FIRM</name>
<feature type="transmembrane region" description="Helical" evidence="9">
    <location>
        <begin position="245"/>
        <end position="265"/>
    </location>
</feature>
<reference evidence="11 12" key="1">
    <citation type="submission" date="2023-03" db="EMBL/GenBank/DDBJ databases">
        <title>Complete genome sequence of Tepidibacter sp. SWIR-1, isolated from a deep-sea hydrothermal vent.</title>
        <authorList>
            <person name="Li X."/>
        </authorList>
    </citation>
    <scope>NUCLEOTIDE SEQUENCE [LARGE SCALE GENOMIC DNA]</scope>
    <source>
        <strain evidence="11 12">SWIR-1</strain>
    </source>
</reference>
<dbReference type="InterPro" id="IPR052180">
    <property type="entry name" value="NhaC_Na-H+_Antiporter"/>
</dbReference>
<feature type="transmembrane region" description="Helical" evidence="9">
    <location>
        <begin position="60"/>
        <end position="84"/>
    </location>
</feature>
<dbReference type="RefSeq" id="WP_277732312.1">
    <property type="nucleotide sequence ID" value="NZ_CP120733.1"/>
</dbReference>
<evidence type="ECO:0000259" key="10">
    <source>
        <dbReference type="Pfam" id="PF03553"/>
    </source>
</evidence>
<evidence type="ECO:0000256" key="9">
    <source>
        <dbReference type="SAM" id="Phobius"/>
    </source>
</evidence>
<proteinExistence type="inferred from homology"/>
<evidence type="ECO:0000256" key="7">
    <source>
        <dbReference type="ARBA" id="ARBA00023136"/>
    </source>
</evidence>
<evidence type="ECO:0000256" key="2">
    <source>
        <dbReference type="ARBA" id="ARBA00022448"/>
    </source>
</evidence>
<comment type="subcellular location">
    <subcellularLocation>
        <location evidence="1">Cell membrane</location>
        <topology evidence="1">Multi-pass membrane protein</topology>
    </subcellularLocation>
</comment>
<gene>
    <name evidence="11" type="ORF">P4S50_18625</name>
</gene>
<organism evidence="11 12">
    <name type="scientific">Tepidibacter hydrothermalis</name>
    <dbReference type="NCBI Taxonomy" id="3036126"/>
    <lineage>
        <taxon>Bacteria</taxon>
        <taxon>Bacillati</taxon>
        <taxon>Bacillota</taxon>
        <taxon>Clostridia</taxon>
        <taxon>Peptostreptococcales</taxon>
        <taxon>Peptostreptococcaceae</taxon>
        <taxon>Tepidibacter</taxon>
    </lineage>
</organism>
<evidence type="ECO:0000256" key="1">
    <source>
        <dbReference type="ARBA" id="ARBA00004651"/>
    </source>
</evidence>
<evidence type="ECO:0000256" key="4">
    <source>
        <dbReference type="ARBA" id="ARBA00022475"/>
    </source>
</evidence>